<sequence>MGYITEKTDTQWIPPEKYWELLQMKTKVQFLLDDRSQPGSIEQIVNLKPYMQFFSLNIASGDERAEKEMLKRVSDTVTDFSEVRHYRLTWKGDTHPTFNFQKTLRPKITVGRLPITPRVNFSALRIETLEYAVQQDRLHRFKAEFGRSYHEMRSMAKERDPKIQSRMDEIEKYSITLPDSSAFGDWIYYDLAFYMDSSRKYYIEGRFYEIQDQRTVVFFAPMDPSLLGKFLNYAEQCGLYLGYFVINPLFLLILKKTNHLYIDSFETASRALNFQP</sequence>
<dbReference type="EMBL" id="CP104013">
    <property type="protein sequence ID" value="UYP48596.1"/>
    <property type="molecule type" value="Genomic_DNA"/>
</dbReference>
<dbReference type="Proteomes" id="UP001208689">
    <property type="component" value="Chromosome"/>
</dbReference>
<evidence type="ECO:0008006" key="3">
    <source>
        <dbReference type="Google" id="ProtNLM"/>
    </source>
</evidence>
<evidence type="ECO:0000313" key="2">
    <source>
        <dbReference type="Proteomes" id="UP001208689"/>
    </source>
</evidence>
<reference evidence="1" key="1">
    <citation type="submission" date="2022-09" db="EMBL/GenBank/DDBJ databases">
        <title>Actin cytoskeleton and complex cell architecture in an #Asgard archaeon.</title>
        <authorList>
            <person name="Ponce Toledo R.I."/>
            <person name="Schleper C."/>
            <person name="Rodrigues Oliveira T."/>
            <person name="Wollweber F."/>
            <person name="Xu J."/>
            <person name="Rittmann S."/>
            <person name="Klingl A."/>
            <person name="Pilhofer M."/>
        </authorList>
    </citation>
    <scope>NUCLEOTIDE SEQUENCE</scope>
    <source>
        <strain evidence="1">B-35</strain>
    </source>
</reference>
<name>A0ABY6HYJ0_9ARCH</name>
<accession>A0ABY6HYJ0</accession>
<gene>
    <name evidence="1" type="ORF">NEF87_004881</name>
</gene>
<evidence type="ECO:0000313" key="1">
    <source>
        <dbReference type="EMBL" id="UYP48596.1"/>
    </source>
</evidence>
<organism evidence="1 2">
    <name type="scientific">Candidatus Lokiarchaeum ossiferum</name>
    <dbReference type="NCBI Taxonomy" id="2951803"/>
    <lineage>
        <taxon>Archaea</taxon>
        <taxon>Promethearchaeati</taxon>
        <taxon>Promethearchaeota</taxon>
        <taxon>Promethearchaeia</taxon>
        <taxon>Promethearchaeales</taxon>
        <taxon>Promethearchaeaceae</taxon>
        <taxon>Candidatus Lokiarchaeum</taxon>
    </lineage>
</organism>
<keyword evidence="2" id="KW-1185">Reference proteome</keyword>
<protein>
    <recommendedName>
        <fullName evidence="3">GNAT family N-acetyltransferase</fullName>
    </recommendedName>
</protein>
<proteinExistence type="predicted"/>